<reference evidence="2 3" key="1">
    <citation type="journal article" date="2021" name="Hortic Res">
        <title>The domestication of Cucurbita argyrosperma as revealed by the genome of its wild relative.</title>
        <authorList>
            <person name="Barrera-Redondo J."/>
            <person name="Sanchez-de la Vega G."/>
            <person name="Aguirre-Liguori J.A."/>
            <person name="Castellanos-Morales G."/>
            <person name="Gutierrez-Guerrero Y.T."/>
            <person name="Aguirre-Dugua X."/>
            <person name="Aguirre-Planter E."/>
            <person name="Tenaillon M.I."/>
            <person name="Lira-Saade R."/>
            <person name="Eguiarte L.E."/>
        </authorList>
    </citation>
    <scope>NUCLEOTIDE SEQUENCE [LARGE SCALE GENOMIC DNA]</scope>
    <source>
        <strain evidence="2">JBR-2021</strain>
    </source>
</reference>
<proteinExistence type="predicted"/>
<evidence type="ECO:0000256" key="1">
    <source>
        <dbReference type="SAM" id="MobiDB-lite"/>
    </source>
</evidence>
<dbReference type="AlphaFoldDB" id="A0AAV6LZ56"/>
<name>A0AAV6LZ56_9ROSI</name>
<evidence type="ECO:0000313" key="2">
    <source>
        <dbReference type="EMBL" id="KAG6572066.1"/>
    </source>
</evidence>
<organism evidence="2 3">
    <name type="scientific">Cucurbita argyrosperma subsp. sororia</name>
    <dbReference type="NCBI Taxonomy" id="37648"/>
    <lineage>
        <taxon>Eukaryota</taxon>
        <taxon>Viridiplantae</taxon>
        <taxon>Streptophyta</taxon>
        <taxon>Embryophyta</taxon>
        <taxon>Tracheophyta</taxon>
        <taxon>Spermatophyta</taxon>
        <taxon>Magnoliopsida</taxon>
        <taxon>eudicotyledons</taxon>
        <taxon>Gunneridae</taxon>
        <taxon>Pentapetalae</taxon>
        <taxon>rosids</taxon>
        <taxon>fabids</taxon>
        <taxon>Cucurbitales</taxon>
        <taxon>Cucurbitaceae</taxon>
        <taxon>Cucurbiteae</taxon>
        <taxon>Cucurbita</taxon>
    </lineage>
</organism>
<feature type="region of interest" description="Disordered" evidence="1">
    <location>
        <begin position="62"/>
        <end position="95"/>
    </location>
</feature>
<dbReference type="EMBL" id="JAGKQH010000019">
    <property type="protein sequence ID" value="KAG6572066.1"/>
    <property type="molecule type" value="Genomic_DNA"/>
</dbReference>
<gene>
    <name evidence="2" type="ORF">SDJN03_28794</name>
</gene>
<feature type="non-terminal residue" evidence="2">
    <location>
        <position position="1"/>
    </location>
</feature>
<evidence type="ECO:0000313" key="3">
    <source>
        <dbReference type="Proteomes" id="UP000685013"/>
    </source>
</evidence>
<protein>
    <submittedName>
        <fullName evidence="2">Uncharacterized protein</fullName>
    </submittedName>
</protein>
<keyword evidence="3" id="KW-1185">Reference proteome</keyword>
<accession>A0AAV6LZ56</accession>
<sequence>MAEDAKITNKAAAGTRLAVKQLVESEDLQVSTEIGSNKVEGNIIGPRFANWCGWRRNLNFDAPSSDSHLVPPATDSSQIYPLRETDTDSDGSTVSSRNLRPLWSPAFSFFFTIYGRWPVLSRRCCVTVSSRSIPRLSFPHFYVRARGFKTTKIAAE</sequence>
<comment type="caution">
    <text evidence="2">The sequence shown here is derived from an EMBL/GenBank/DDBJ whole genome shotgun (WGS) entry which is preliminary data.</text>
</comment>
<dbReference type="Proteomes" id="UP000685013">
    <property type="component" value="Chromosome 19"/>
</dbReference>